<dbReference type="EMBL" id="AEEH01000053">
    <property type="protein sequence ID" value="EFM24425.1"/>
    <property type="molecule type" value="Genomic_DNA"/>
</dbReference>
<dbReference type="eggNOG" id="COG0791">
    <property type="taxonomic scope" value="Bacteria"/>
</dbReference>
<dbReference type="Pfam" id="PF00877">
    <property type="entry name" value="NLPC_P60"/>
    <property type="match status" value="1"/>
</dbReference>
<evidence type="ECO:0000256" key="2">
    <source>
        <dbReference type="ARBA" id="ARBA00022670"/>
    </source>
</evidence>
<dbReference type="PANTHER" id="PTHR47053">
    <property type="entry name" value="MUREIN DD-ENDOPEPTIDASE MEPH-RELATED"/>
    <property type="match status" value="1"/>
</dbReference>
<comment type="caution">
    <text evidence="7">The sequence shown here is derived from an EMBL/GenBank/DDBJ whole genome shotgun (WGS) entry which is preliminary data.</text>
</comment>
<dbReference type="GO" id="GO:0008234">
    <property type="term" value="F:cysteine-type peptidase activity"/>
    <property type="evidence" value="ECO:0007669"/>
    <property type="project" value="UniProtKB-KW"/>
</dbReference>
<dbReference type="GO" id="GO:0006508">
    <property type="term" value="P:proteolysis"/>
    <property type="evidence" value="ECO:0007669"/>
    <property type="project" value="UniProtKB-KW"/>
</dbReference>
<dbReference type="MEROPS" id="C40.007"/>
<dbReference type="InterPro" id="IPR051202">
    <property type="entry name" value="Peptidase_C40"/>
</dbReference>
<dbReference type="OrthoDB" id="9808890at2"/>
<dbReference type="InterPro" id="IPR000064">
    <property type="entry name" value="NLP_P60_dom"/>
</dbReference>
<proteinExistence type="inferred from homology"/>
<dbReference type="InterPro" id="IPR038765">
    <property type="entry name" value="Papain-like_cys_pep_sf"/>
</dbReference>
<keyword evidence="8" id="KW-1185">Reference proteome</keyword>
<keyword evidence="2" id="KW-0645">Protease</keyword>
<name>E0NNV7_9FIRM</name>
<keyword evidence="3" id="KW-0378">Hydrolase</keyword>
<dbReference type="Gene3D" id="3.90.1720.10">
    <property type="entry name" value="endopeptidase domain like (from Nostoc punctiforme)"/>
    <property type="match status" value="1"/>
</dbReference>
<evidence type="ECO:0000313" key="7">
    <source>
        <dbReference type="EMBL" id="EFM24425.1"/>
    </source>
</evidence>
<dbReference type="HOGENOM" id="CLU_016043_13_4_9"/>
<feature type="signal peptide" evidence="5">
    <location>
        <begin position="1"/>
        <end position="20"/>
    </location>
</feature>
<evidence type="ECO:0000313" key="8">
    <source>
        <dbReference type="Proteomes" id="UP000003280"/>
    </source>
</evidence>
<evidence type="ECO:0000259" key="6">
    <source>
        <dbReference type="PROSITE" id="PS51935"/>
    </source>
</evidence>
<evidence type="ECO:0000256" key="4">
    <source>
        <dbReference type="ARBA" id="ARBA00022807"/>
    </source>
</evidence>
<dbReference type="STRING" id="862517.HMPREF9225_1846"/>
<protein>
    <submittedName>
        <fullName evidence="7">NlpC/P60 family protein</fullName>
    </submittedName>
</protein>
<feature type="domain" description="NlpC/P60" evidence="6">
    <location>
        <begin position="245"/>
        <end position="369"/>
    </location>
</feature>
<evidence type="ECO:0000256" key="5">
    <source>
        <dbReference type="SAM" id="SignalP"/>
    </source>
</evidence>
<dbReference type="AlphaFoldDB" id="E0NNV7"/>
<evidence type="ECO:0000256" key="1">
    <source>
        <dbReference type="ARBA" id="ARBA00007074"/>
    </source>
</evidence>
<gene>
    <name evidence="7" type="ORF">HMPREF9225_1846</name>
</gene>
<comment type="similarity">
    <text evidence="1">Belongs to the peptidase C40 family.</text>
</comment>
<feature type="chain" id="PRO_5038638649" evidence="5">
    <location>
        <begin position="21"/>
        <end position="370"/>
    </location>
</feature>
<evidence type="ECO:0000256" key="3">
    <source>
        <dbReference type="ARBA" id="ARBA00022801"/>
    </source>
</evidence>
<sequence length="370" mass="40231">MNKKTTVAALTLCLAAALGARDTGVFINEHVQTTYSGNKIYFELEEKAEILQEVEGGYLVKKGPARVTVPKDKVLITEKDITTYTVKNPTTLKDASGNILRNLFVGEVVTVISTDENTVLVQTQDNFRGSVSKSALTLKEETSKENVTVATLKTKAKATSKDGSIDLKAGDKVNLVDYRNKFFAINVNGKLYNLSPAVIDIKTGETINFTEESIQEDEAELEEIAKKGSTNQFDGIVTFKDGKASDMANKAVAIALTKLDTPYVYGTAGNGSYDCSGLMYDIYKNTFGINMPRSSRELSGFGTQIAKEDLVAGDLVFFATTSSNQVSHVGMYIGEGKFVHASSGQKKVVISSLNEKYYGTRYVNATRIAK</sequence>
<organism evidence="7 8">
    <name type="scientific">Peptoniphilus duerdenii ATCC BAA-1640</name>
    <dbReference type="NCBI Taxonomy" id="862517"/>
    <lineage>
        <taxon>Bacteria</taxon>
        <taxon>Bacillati</taxon>
        <taxon>Bacillota</taxon>
        <taxon>Tissierellia</taxon>
        <taxon>Tissierellales</taxon>
        <taxon>Peptoniphilaceae</taxon>
        <taxon>Peptoniphilus</taxon>
    </lineage>
</organism>
<keyword evidence="5" id="KW-0732">Signal</keyword>
<reference evidence="7 8" key="1">
    <citation type="submission" date="2010-07" db="EMBL/GenBank/DDBJ databases">
        <authorList>
            <person name="Muzny D."/>
            <person name="Qin X."/>
            <person name="Deng J."/>
            <person name="Jiang H."/>
            <person name="Liu Y."/>
            <person name="Qu J."/>
            <person name="Song X.-Z."/>
            <person name="Zhang L."/>
            <person name="Thornton R."/>
            <person name="Coyle M."/>
            <person name="Francisco L."/>
            <person name="Jackson L."/>
            <person name="Javaid M."/>
            <person name="Korchina V."/>
            <person name="Kovar C."/>
            <person name="Mata R."/>
            <person name="Mathew T."/>
            <person name="Ngo R."/>
            <person name="Nguyen L."/>
            <person name="Nguyen N."/>
            <person name="Okwuonu G."/>
            <person name="Ongeri F."/>
            <person name="Pham C."/>
            <person name="Simmons D."/>
            <person name="Wilczek-Boney K."/>
            <person name="Hale W."/>
            <person name="Jakkamsetti A."/>
            <person name="Pham P."/>
            <person name="Ruth R."/>
            <person name="San Lucas F."/>
            <person name="Warren J."/>
            <person name="Zhang J."/>
            <person name="Zhao Z."/>
            <person name="Zhou C."/>
            <person name="Zhu D."/>
            <person name="Lee S."/>
            <person name="Bess C."/>
            <person name="Blankenburg K."/>
            <person name="Forbes L."/>
            <person name="Fu Q."/>
            <person name="Gubbala S."/>
            <person name="Hirani K."/>
            <person name="Jayaseelan J.C."/>
            <person name="Lara F."/>
            <person name="Munidasa M."/>
            <person name="Palculict T."/>
            <person name="Patil S."/>
            <person name="Pu L.-L."/>
            <person name="Saada N."/>
            <person name="Tang L."/>
            <person name="Weissenberger G."/>
            <person name="Zhu Y."/>
            <person name="Hemphill L."/>
            <person name="Shang Y."/>
            <person name="Youmans B."/>
            <person name="Ayvaz T."/>
            <person name="Ross M."/>
            <person name="Santibanez J."/>
            <person name="Aqrawi P."/>
            <person name="Gross S."/>
            <person name="Joshi V."/>
            <person name="Fowler G."/>
            <person name="Nazareth L."/>
            <person name="Reid J."/>
            <person name="Worley K."/>
            <person name="Petrosino J."/>
            <person name="Highlander S."/>
            <person name="Gibbs R."/>
        </authorList>
    </citation>
    <scope>NUCLEOTIDE SEQUENCE [LARGE SCALE GENOMIC DNA]</scope>
    <source>
        <strain evidence="7 8">ATCC BAA-1640</strain>
    </source>
</reference>
<dbReference type="SUPFAM" id="SSF54001">
    <property type="entry name" value="Cysteine proteinases"/>
    <property type="match status" value="1"/>
</dbReference>
<dbReference type="PANTHER" id="PTHR47053:SF1">
    <property type="entry name" value="MUREIN DD-ENDOPEPTIDASE MEPH-RELATED"/>
    <property type="match status" value="1"/>
</dbReference>
<keyword evidence="4" id="KW-0788">Thiol protease</keyword>
<dbReference type="RefSeq" id="WP_008902621.1">
    <property type="nucleotide sequence ID" value="NZ_GL397071.1"/>
</dbReference>
<accession>E0NNV7</accession>
<dbReference type="Proteomes" id="UP000003280">
    <property type="component" value="Unassembled WGS sequence"/>
</dbReference>
<dbReference type="PROSITE" id="PS51935">
    <property type="entry name" value="NLPC_P60"/>
    <property type="match status" value="1"/>
</dbReference>